<evidence type="ECO:0000313" key="1">
    <source>
        <dbReference type="EMBL" id="KAL3846548.1"/>
    </source>
</evidence>
<dbReference type="PANTHER" id="PTHR45913:SF9">
    <property type="entry name" value="GENERAL TRANSCRIPTION FACTOR II-I REPEAT DOMAIN-CONTAINING PROTEIN 2-LIKE-RELATED"/>
    <property type="match status" value="1"/>
</dbReference>
<dbReference type="PANTHER" id="PTHR45913">
    <property type="entry name" value="EPM2A-INTERACTING PROTEIN 1"/>
    <property type="match status" value="1"/>
</dbReference>
<reference evidence="1 2" key="1">
    <citation type="submission" date="2024-11" db="EMBL/GenBank/DDBJ databases">
        <title>Chromosome-level genome assembly of the freshwater bivalve Anodonta woodiana.</title>
        <authorList>
            <person name="Chen X."/>
        </authorList>
    </citation>
    <scope>NUCLEOTIDE SEQUENCE [LARGE SCALE GENOMIC DNA]</scope>
    <source>
        <strain evidence="1">MN2024</strain>
        <tissue evidence="1">Gills</tissue>
    </source>
</reference>
<dbReference type="InterPro" id="IPR012337">
    <property type="entry name" value="RNaseH-like_sf"/>
</dbReference>
<dbReference type="AlphaFoldDB" id="A0ABD3UDC6"/>
<name>A0ABD3UDC6_SINWO</name>
<dbReference type="EMBL" id="JBJQND010000016">
    <property type="protein sequence ID" value="KAL3846548.1"/>
    <property type="molecule type" value="Genomic_DNA"/>
</dbReference>
<proteinExistence type="predicted"/>
<comment type="caution">
    <text evidence="1">The sequence shown here is derived from an EMBL/GenBank/DDBJ whole genome shotgun (WGS) entry which is preliminary data.</text>
</comment>
<sequence>MQADFLWYSLALDESTDVQDTAQLLVFIRGINTCFKLTEELLSVESLKDTTTGQDLFSAVVNCVERTGLVWNKMASVTTDRACALTGKNVGLVKLMNNKIKEEHPDHTLLSFHCVIHQESLCKAALNIKHVIDPVVSVINLIRARALNHRQFKAMLEDLETEHSDIIYHSSVRWLSLGKILRRVWDLKEEIVMFLEMKGIDLDFVTNIVNEECKSDFMFAIDIMEKLNELNVNLQGNSLFAHEINVHVKPFRAKLSLFSRQAGESRFCHFPLLKQKTISGKMADRYKAQLDALVVEFERRFQDFKNLEPLFNILSLPFSAEADSAPEDIQLELLDLQADYDLKEKFKSVLLLEFYGSLSAAAFPHLKNFAANLLLLFGSTYICEQAFSCLKINKSKNRSMVTDCNLNAIMRITNSKLVPQFKNIIQNCEQLHTSH</sequence>
<accession>A0ABD3UDC6</accession>
<protein>
    <submittedName>
        <fullName evidence="1">Uncharacterized protein</fullName>
    </submittedName>
</protein>
<keyword evidence="2" id="KW-1185">Reference proteome</keyword>
<organism evidence="1 2">
    <name type="scientific">Sinanodonta woodiana</name>
    <name type="common">Chinese pond mussel</name>
    <name type="synonym">Anodonta woodiana</name>
    <dbReference type="NCBI Taxonomy" id="1069815"/>
    <lineage>
        <taxon>Eukaryota</taxon>
        <taxon>Metazoa</taxon>
        <taxon>Spiralia</taxon>
        <taxon>Lophotrochozoa</taxon>
        <taxon>Mollusca</taxon>
        <taxon>Bivalvia</taxon>
        <taxon>Autobranchia</taxon>
        <taxon>Heteroconchia</taxon>
        <taxon>Palaeoheterodonta</taxon>
        <taxon>Unionida</taxon>
        <taxon>Unionoidea</taxon>
        <taxon>Unionidae</taxon>
        <taxon>Unioninae</taxon>
        <taxon>Sinanodonta</taxon>
    </lineage>
</organism>
<dbReference type="SUPFAM" id="SSF53098">
    <property type="entry name" value="Ribonuclease H-like"/>
    <property type="match status" value="1"/>
</dbReference>
<gene>
    <name evidence="1" type="ORF">ACJMK2_017527</name>
</gene>
<evidence type="ECO:0000313" key="2">
    <source>
        <dbReference type="Proteomes" id="UP001634394"/>
    </source>
</evidence>
<dbReference type="Proteomes" id="UP001634394">
    <property type="component" value="Unassembled WGS sequence"/>
</dbReference>